<keyword evidence="3" id="KW-1185">Reference proteome</keyword>
<dbReference type="Proteomes" id="UP001596283">
    <property type="component" value="Unassembled WGS sequence"/>
</dbReference>
<dbReference type="RefSeq" id="WP_382333181.1">
    <property type="nucleotide sequence ID" value="NZ_JBHSSI010000002.1"/>
</dbReference>
<keyword evidence="2" id="KW-0067">ATP-binding</keyword>
<gene>
    <name evidence="2" type="ORF">ACFP1C_00320</name>
</gene>
<proteinExistence type="predicted"/>
<dbReference type="Gene3D" id="3.40.50.300">
    <property type="entry name" value="P-loop containing nucleotide triphosphate hydrolases"/>
    <property type="match status" value="1"/>
</dbReference>
<dbReference type="PANTHER" id="PTHR24221">
    <property type="entry name" value="ATP-BINDING CASSETTE SUB-FAMILY B"/>
    <property type="match status" value="1"/>
</dbReference>
<reference evidence="3" key="1">
    <citation type="journal article" date="2019" name="Int. J. Syst. Evol. Microbiol.">
        <title>The Global Catalogue of Microorganisms (GCM) 10K type strain sequencing project: providing services to taxonomists for standard genome sequencing and annotation.</title>
        <authorList>
            <consortium name="The Broad Institute Genomics Platform"/>
            <consortium name="The Broad Institute Genome Sequencing Center for Infectious Disease"/>
            <person name="Wu L."/>
            <person name="Ma J."/>
        </authorList>
    </citation>
    <scope>NUCLEOTIDE SEQUENCE [LARGE SCALE GENOMIC DNA]</scope>
    <source>
        <strain evidence="3">CCM 8908</strain>
    </source>
</reference>
<keyword evidence="2" id="KW-0547">Nucleotide-binding</keyword>
<evidence type="ECO:0000313" key="2">
    <source>
        <dbReference type="EMBL" id="MFC6259383.1"/>
    </source>
</evidence>
<accession>A0ABW1TBY1</accession>
<evidence type="ECO:0000313" key="3">
    <source>
        <dbReference type="Proteomes" id="UP001596283"/>
    </source>
</evidence>
<dbReference type="InterPro" id="IPR039421">
    <property type="entry name" value="Type_1_exporter"/>
</dbReference>
<sequence>MFQHTKFSEDEVVSVLKQVHLYDELGMSEALSRECGPEGALLSGGQKQRIEIARGLIRNKSLYLVDEATANLDSKNADLIRDILFNLKQPVIEVAHHFDNKETRYTEKLLLENGKLLDV</sequence>
<dbReference type="GO" id="GO:0005524">
    <property type="term" value="F:ATP binding"/>
    <property type="evidence" value="ECO:0007669"/>
    <property type="project" value="UniProtKB-KW"/>
</dbReference>
<feature type="domain" description="ABC transporter" evidence="1">
    <location>
        <begin position="21"/>
        <end position="70"/>
    </location>
</feature>
<organism evidence="2 3">
    <name type="scientific">Levilactobacillus fujinensis</name>
    <dbReference type="NCBI Taxonomy" id="2486024"/>
    <lineage>
        <taxon>Bacteria</taxon>
        <taxon>Bacillati</taxon>
        <taxon>Bacillota</taxon>
        <taxon>Bacilli</taxon>
        <taxon>Lactobacillales</taxon>
        <taxon>Lactobacillaceae</taxon>
        <taxon>Levilactobacillus</taxon>
    </lineage>
</organism>
<name>A0ABW1TBY1_9LACO</name>
<protein>
    <submittedName>
        <fullName evidence="2">ATP-binding cassette domain-containing protein</fullName>
    </submittedName>
</protein>
<comment type="caution">
    <text evidence="2">The sequence shown here is derived from an EMBL/GenBank/DDBJ whole genome shotgun (WGS) entry which is preliminary data.</text>
</comment>
<evidence type="ECO:0000259" key="1">
    <source>
        <dbReference type="Pfam" id="PF00005"/>
    </source>
</evidence>
<dbReference type="EMBL" id="JBHSSI010000002">
    <property type="protein sequence ID" value="MFC6259383.1"/>
    <property type="molecule type" value="Genomic_DNA"/>
</dbReference>
<dbReference type="InterPro" id="IPR003439">
    <property type="entry name" value="ABC_transporter-like_ATP-bd"/>
</dbReference>
<dbReference type="Pfam" id="PF00005">
    <property type="entry name" value="ABC_tran"/>
    <property type="match status" value="1"/>
</dbReference>
<dbReference type="InterPro" id="IPR027417">
    <property type="entry name" value="P-loop_NTPase"/>
</dbReference>
<dbReference type="PANTHER" id="PTHR24221:SF654">
    <property type="entry name" value="ATP-BINDING CASSETTE SUB-FAMILY B MEMBER 6"/>
    <property type="match status" value="1"/>
</dbReference>
<dbReference type="SUPFAM" id="SSF52540">
    <property type="entry name" value="P-loop containing nucleoside triphosphate hydrolases"/>
    <property type="match status" value="1"/>
</dbReference>